<feature type="non-terminal residue" evidence="4">
    <location>
        <position position="1"/>
    </location>
</feature>
<keyword evidence="3" id="KW-0812">Transmembrane</keyword>
<dbReference type="AlphaFoldDB" id="A0AA35WPF2"/>
<evidence type="ECO:0000256" key="2">
    <source>
        <dbReference type="ARBA" id="ARBA00022448"/>
    </source>
</evidence>
<accession>A0AA35WPF2</accession>
<sequence>RWPILYFPIDAFSADYDNLTSPPSAQYWTGTDLLGRDLTVETGLWRRSVFVYSRLRSPPGDDHRWDMGVRERIPGRENRPHQRTIHRDTSRPAGLDLCLSDDPGIRRRLFATYLGLSDYPRRIRRAGCAIGGFVGKRDHVCGSRQKHRGFSDEDNVEACIPPVRSCHNSIDDDEHRGNYHHGSLPQLSGVGIGPPTPTWGKMLGESTRQTFVPIWWMVTYPGLLITLTVLSFNLFGDGLRDALDPRLRGTM</sequence>
<dbReference type="InterPro" id="IPR050366">
    <property type="entry name" value="BP-dependent_transpt_permease"/>
</dbReference>
<evidence type="ECO:0000313" key="5">
    <source>
        <dbReference type="Proteomes" id="UP001174909"/>
    </source>
</evidence>
<dbReference type="GO" id="GO:0005886">
    <property type="term" value="C:plasma membrane"/>
    <property type="evidence" value="ECO:0007669"/>
    <property type="project" value="UniProtKB-SubCell"/>
</dbReference>
<evidence type="ECO:0000313" key="4">
    <source>
        <dbReference type="EMBL" id="CAI8027939.1"/>
    </source>
</evidence>
<dbReference type="PANTHER" id="PTHR43386">
    <property type="entry name" value="OLIGOPEPTIDE TRANSPORT SYSTEM PERMEASE PROTEIN APPC"/>
    <property type="match status" value="1"/>
</dbReference>
<dbReference type="PANTHER" id="PTHR43386:SF1">
    <property type="entry name" value="D,D-DIPEPTIDE TRANSPORT SYSTEM PERMEASE PROTEIN DDPC-RELATED"/>
    <property type="match status" value="1"/>
</dbReference>
<reference evidence="4" key="1">
    <citation type="submission" date="2023-03" db="EMBL/GenBank/DDBJ databases">
        <authorList>
            <person name="Steffen K."/>
            <person name="Cardenas P."/>
        </authorList>
    </citation>
    <scope>NUCLEOTIDE SEQUENCE</scope>
</reference>
<gene>
    <name evidence="4" type="ORF">GBAR_LOCUS15912</name>
</gene>
<dbReference type="EMBL" id="CASHTH010002311">
    <property type="protein sequence ID" value="CAI8027939.1"/>
    <property type="molecule type" value="Genomic_DNA"/>
</dbReference>
<dbReference type="Proteomes" id="UP001174909">
    <property type="component" value="Unassembled WGS sequence"/>
</dbReference>
<organism evidence="4 5">
    <name type="scientific">Geodia barretti</name>
    <name type="common">Barrett's horny sponge</name>
    <dbReference type="NCBI Taxonomy" id="519541"/>
    <lineage>
        <taxon>Eukaryota</taxon>
        <taxon>Metazoa</taxon>
        <taxon>Porifera</taxon>
        <taxon>Demospongiae</taxon>
        <taxon>Heteroscleromorpha</taxon>
        <taxon>Tetractinellida</taxon>
        <taxon>Astrophorina</taxon>
        <taxon>Geodiidae</taxon>
        <taxon>Geodia</taxon>
    </lineage>
</organism>
<keyword evidence="3" id="KW-1133">Transmembrane helix</keyword>
<evidence type="ECO:0000256" key="3">
    <source>
        <dbReference type="SAM" id="Phobius"/>
    </source>
</evidence>
<keyword evidence="2" id="KW-0813">Transport</keyword>
<protein>
    <submittedName>
        <fullName evidence="4">Dipeptide transport system permease protein DppC</fullName>
    </submittedName>
</protein>
<comment type="caution">
    <text evidence="4">The sequence shown here is derived from an EMBL/GenBank/DDBJ whole genome shotgun (WGS) entry which is preliminary data.</text>
</comment>
<name>A0AA35WPF2_GEOBA</name>
<keyword evidence="3" id="KW-0472">Membrane</keyword>
<comment type="subcellular location">
    <subcellularLocation>
        <location evidence="1">Cell membrane</location>
        <topology evidence="1">Multi-pass membrane protein</topology>
    </subcellularLocation>
</comment>
<feature type="transmembrane region" description="Helical" evidence="3">
    <location>
        <begin position="214"/>
        <end position="236"/>
    </location>
</feature>
<proteinExistence type="predicted"/>
<evidence type="ECO:0000256" key="1">
    <source>
        <dbReference type="ARBA" id="ARBA00004651"/>
    </source>
</evidence>
<keyword evidence="5" id="KW-1185">Reference proteome</keyword>